<dbReference type="Proteomes" id="UP000001542">
    <property type="component" value="Unassembled WGS sequence"/>
</dbReference>
<dbReference type="EMBL" id="DS113277">
    <property type="protein sequence ID" value="EAY13981.1"/>
    <property type="molecule type" value="Genomic_DNA"/>
</dbReference>
<dbReference type="InterPro" id="IPR026906">
    <property type="entry name" value="LRR_5"/>
</dbReference>
<dbReference type="AlphaFoldDB" id="A2E062"/>
<organism evidence="1 2">
    <name type="scientific">Trichomonas vaginalis (strain ATCC PRA-98 / G3)</name>
    <dbReference type="NCBI Taxonomy" id="412133"/>
    <lineage>
        <taxon>Eukaryota</taxon>
        <taxon>Metamonada</taxon>
        <taxon>Parabasalia</taxon>
        <taxon>Trichomonadida</taxon>
        <taxon>Trichomonadidae</taxon>
        <taxon>Trichomonas</taxon>
    </lineage>
</organism>
<dbReference type="InterPro" id="IPR032675">
    <property type="entry name" value="LRR_dom_sf"/>
</dbReference>
<dbReference type="Gene3D" id="3.80.10.10">
    <property type="entry name" value="Ribonuclease Inhibitor"/>
    <property type="match status" value="8"/>
</dbReference>
<dbReference type="eggNOG" id="ENOG502SA9M">
    <property type="taxonomic scope" value="Eukaryota"/>
</dbReference>
<dbReference type="SMR" id="A2E062"/>
<dbReference type="PANTHER" id="PTHR45661:SF3">
    <property type="entry name" value="IG-LIKE DOMAIN-CONTAINING PROTEIN"/>
    <property type="match status" value="1"/>
</dbReference>
<evidence type="ECO:0000313" key="1">
    <source>
        <dbReference type="EMBL" id="EAY13981.1"/>
    </source>
</evidence>
<accession>A2E062</accession>
<name>A2E062_TRIV3</name>
<dbReference type="InterPro" id="IPR053139">
    <property type="entry name" value="Surface_bspA-like"/>
</dbReference>
<dbReference type="KEGG" id="tva:4771968"/>
<evidence type="ECO:0000313" key="2">
    <source>
        <dbReference type="Proteomes" id="UP000001542"/>
    </source>
</evidence>
<dbReference type="InParanoid" id="A2E062"/>
<dbReference type="VEuPathDB" id="TrichDB:TVAG_491190"/>
<protein>
    <submittedName>
        <fullName evidence="1">Surface antigen BspA-like</fullName>
    </submittedName>
</protein>
<proteinExistence type="predicted"/>
<dbReference type="SUPFAM" id="SSF52058">
    <property type="entry name" value="L domain-like"/>
    <property type="match status" value="2"/>
</dbReference>
<dbReference type="RefSeq" id="XP_001326204.1">
    <property type="nucleotide sequence ID" value="XM_001326169.1"/>
</dbReference>
<sequence>MATIVANDADHGVYTITGDVSESQFANSTYLRSIDIKECSTIGEYGFFNCTNITDVKLPDTLTKIGTRAFSDCYLLNKITIPDGVSTIEDKLFYFCTSLEEVTLPQTLVTIGNESFRFCTSLKNLSLPSSLSTIGKSAFSGCTNLTLFNQNLPNNLRNLGNGVFSTCSKLTNIKIPDSITVLGSYLFNQCQSLQSVTFGPSITHIGDYCFFNCYNLVSISNLPIIESIGDRAFDTCSNLRFISLSNKIKSIGVSAFKQCEIITTTDHTFDFSQLTEIKAGTFSDALHDYYTIQIILSDKCKKIGDYAFYMDKVYINLQYVEYIGDYAFYKTSAPEFSDSIKYIGNSAFYGCGFRFLNFPQYLTNISSFAFAYGHCDESINLNIPNCVTHIYGNAFQGWTFDQVIIPSSVEYIDKNAFLQTMINSFHFENGCKKLGKYCFAKSGIISMVLPDSLLIINESVFYQTKLGSISLPKNLEKICKFAFIFERFDIWYQFSSTLSIIFPESLRIIEEKAFYRHVYLRSITFLSSNITIGDYAFYGIANDDENGNNYPDIYNWHSYDYLDPKEYVNRIDEQLKEYAANVDFCQTYSEGEKVKIGKNAFLRAWINIKFPPNMDTISDYCFTSAFIFDLEIPNTITKIGDYAFSRAVFKPFSTNNLNRNLKFGTSTFAYTIINNFTLPSGISFVNPGLFSSCQCLKSIQIPHVDYIGKYAFFNCSSLEHVYINYGCKEIGEFAFSQSGISSITFPDSITKIGNNSFSHCINLKIFSVPENLLSVQYQTFANCTNITSIDLHHVSSISSLAFYHCINLIKIIIPRNCKIVDSYAFSDCSSLCSVIICQNVTTSPFSFSNCTNLNLIVFKDTSTIKNYTFTNCTNIQHIVLNHSVGFDEFPFDESLPKQN</sequence>
<reference evidence="1" key="1">
    <citation type="submission" date="2006-10" db="EMBL/GenBank/DDBJ databases">
        <authorList>
            <person name="Amadeo P."/>
            <person name="Zhao Q."/>
            <person name="Wortman J."/>
            <person name="Fraser-Liggett C."/>
            <person name="Carlton J."/>
        </authorList>
    </citation>
    <scope>NUCLEOTIDE SEQUENCE</scope>
    <source>
        <strain evidence="1">G3</strain>
    </source>
</reference>
<dbReference type="PANTHER" id="PTHR45661">
    <property type="entry name" value="SURFACE ANTIGEN"/>
    <property type="match status" value="1"/>
</dbReference>
<reference evidence="1" key="2">
    <citation type="journal article" date="2007" name="Science">
        <title>Draft genome sequence of the sexually transmitted pathogen Trichomonas vaginalis.</title>
        <authorList>
            <person name="Carlton J.M."/>
            <person name="Hirt R.P."/>
            <person name="Silva J.C."/>
            <person name="Delcher A.L."/>
            <person name="Schatz M."/>
            <person name="Zhao Q."/>
            <person name="Wortman J.R."/>
            <person name="Bidwell S.L."/>
            <person name="Alsmark U.C.M."/>
            <person name="Besteiro S."/>
            <person name="Sicheritz-Ponten T."/>
            <person name="Noel C.J."/>
            <person name="Dacks J.B."/>
            <person name="Foster P.G."/>
            <person name="Simillion C."/>
            <person name="Van de Peer Y."/>
            <person name="Miranda-Saavedra D."/>
            <person name="Barton G.J."/>
            <person name="Westrop G.D."/>
            <person name="Mueller S."/>
            <person name="Dessi D."/>
            <person name="Fiori P.L."/>
            <person name="Ren Q."/>
            <person name="Paulsen I."/>
            <person name="Zhang H."/>
            <person name="Bastida-Corcuera F.D."/>
            <person name="Simoes-Barbosa A."/>
            <person name="Brown M.T."/>
            <person name="Hayes R.D."/>
            <person name="Mukherjee M."/>
            <person name="Okumura C.Y."/>
            <person name="Schneider R."/>
            <person name="Smith A.J."/>
            <person name="Vanacova S."/>
            <person name="Villalvazo M."/>
            <person name="Haas B.J."/>
            <person name="Pertea M."/>
            <person name="Feldblyum T.V."/>
            <person name="Utterback T.R."/>
            <person name="Shu C.L."/>
            <person name="Osoegawa K."/>
            <person name="de Jong P.J."/>
            <person name="Hrdy I."/>
            <person name="Horvathova L."/>
            <person name="Zubacova Z."/>
            <person name="Dolezal P."/>
            <person name="Malik S.B."/>
            <person name="Logsdon J.M. Jr."/>
            <person name="Henze K."/>
            <person name="Gupta A."/>
            <person name="Wang C.C."/>
            <person name="Dunne R.L."/>
            <person name="Upcroft J.A."/>
            <person name="Upcroft P."/>
            <person name="White O."/>
            <person name="Salzberg S.L."/>
            <person name="Tang P."/>
            <person name="Chiu C.-H."/>
            <person name="Lee Y.-S."/>
            <person name="Embley T.M."/>
            <person name="Coombs G.H."/>
            <person name="Mottram J.C."/>
            <person name="Tachezy J."/>
            <person name="Fraser-Liggett C.M."/>
            <person name="Johnson P.J."/>
        </authorList>
    </citation>
    <scope>NUCLEOTIDE SEQUENCE [LARGE SCALE GENOMIC DNA]</scope>
    <source>
        <strain evidence="1">G3</strain>
    </source>
</reference>
<dbReference type="Pfam" id="PF13306">
    <property type="entry name" value="LRR_5"/>
    <property type="match status" value="5"/>
</dbReference>
<dbReference type="VEuPathDB" id="TrichDB:TVAGG3_0219410"/>
<keyword evidence="2" id="KW-1185">Reference proteome</keyword>
<gene>
    <name evidence="1" type="ORF">TVAG_491190</name>
</gene>